<evidence type="ECO:0000256" key="4">
    <source>
        <dbReference type="PROSITE-ProRule" id="PRU00047"/>
    </source>
</evidence>
<evidence type="ECO:0000313" key="6">
    <source>
        <dbReference type="EMBL" id="KAL3498592.1"/>
    </source>
</evidence>
<evidence type="ECO:0000313" key="7">
    <source>
        <dbReference type="Proteomes" id="UP001630127"/>
    </source>
</evidence>
<keyword evidence="7" id="KW-1185">Reference proteome</keyword>
<dbReference type="InterPro" id="IPR049943">
    <property type="entry name" value="Ser_HO-MeTrfase-like"/>
</dbReference>
<dbReference type="Proteomes" id="UP001630127">
    <property type="component" value="Unassembled WGS sequence"/>
</dbReference>
<dbReference type="SUPFAM" id="SSF53383">
    <property type="entry name" value="PLP-dependent transferases"/>
    <property type="match status" value="1"/>
</dbReference>
<keyword evidence="4" id="KW-0862">Zinc</keyword>
<dbReference type="InterPro" id="IPR015421">
    <property type="entry name" value="PyrdxlP-dep_Trfase_major"/>
</dbReference>
<dbReference type="GO" id="GO:0004372">
    <property type="term" value="F:glycine hydroxymethyltransferase activity"/>
    <property type="evidence" value="ECO:0007669"/>
    <property type="project" value="UniProtKB-EC"/>
</dbReference>
<dbReference type="Gene3D" id="3.40.640.10">
    <property type="entry name" value="Type I PLP-dependent aspartate aminotransferase-like (Major domain)"/>
    <property type="match status" value="1"/>
</dbReference>
<dbReference type="GO" id="GO:0008270">
    <property type="term" value="F:zinc ion binding"/>
    <property type="evidence" value="ECO:0007669"/>
    <property type="project" value="UniProtKB-KW"/>
</dbReference>
<dbReference type="Pfam" id="PF03732">
    <property type="entry name" value="Retrotrans_gag"/>
    <property type="match status" value="1"/>
</dbReference>
<reference evidence="6 7" key="1">
    <citation type="submission" date="2024-11" db="EMBL/GenBank/DDBJ databases">
        <title>A near-complete genome assembly of Cinchona calisaya.</title>
        <authorList>
            <person name="Lian D.C."/>
            <person name="Zhao X.W."/>
            <person name="Wei L."/>
        </authorList>
    </citation>
    <scope>NUCLEOTIDE SEQUENCE [LARGE SCALE GENOMIC DNA]</scope>
    <source>
        <tissue evidence="6">Nenye</tissue>
    </source>
</reference>
<dbReference type="InterPro" id="IPR015424">
    <property type="entry name" value="PyrdxlP-dep_Trfase"/>
</dbReference>
<organism evidence="6 7">
    <name type="scientific">Cinchona calisaya</name>
    <dbReference type="NCBI Taxonomy" id="153742"/>
    <lineage>
        <taxon>Eukaryota</taxon>
        <taxon>Viridiplantae</taxon>
        <taxon>Streptophyta</taxon>
        <taxon>Embryophyta</taxon>
        <taxon>Tracheophyta</taxon>
        <taxon>Spermatophyta</taxon>
        <taxon>Magnoliopsida</taxon>
        <taxon>eudicotyledons</taxon>
        <taxon>Gunneridae</taxon>
        <taxon>Pentapetalae</taxon>
        <taxon>asterids</taxon>
        <taxon>lamiids</taxon>
        <taxon>Gentianales</taxon>
        <taxon>Rubiaceae</taxon>
        <taxon>Cinchonoideae</taxon>
        <taxon>Cinchoneae</taxon>
        <taxon>Cinchona</taxon>
    </lineage>
</organism>
<dbReference type="PROSITE" id="PS50158">
    <property type="entry name" value="ZF_CCHC"/>
    <property type="match status" value="1"/>
</dbReference>
<comment type="catalytic activity">
    <reaction evidence="1">
        <text>(6R)-5,10-methylene-5,6,7,8-tetrahydrofolate + glycine + H2O = (6S)-5,6,7,8-tetrahydrofolate + L-serine</text>
        <dbReference type="Rhea" id="RHEA:15481"/>
        <dbReference type="ChEBI" id="CHEBI:15377"/>
        <dbReference type="ChEBI" id="CHEBI:15636"/>
        <dbReference type="ChEBI" id="CHEBI:33384"/>
        <dbReference type="ChEBI" id="CHEBI:57305"/>
        <dbReference type="ChEBI" id="CHEBI:57453"/>
        <dbReference type="EC" id="2.1.2.1"/>
    </reaction>
</comment>
<dbReference type="InterPro" id="IPR036875">
    <property type="entry name" value="Znf_CCHC_sf"/>
</dbReference>
<sequence length="453" mass="51324">MIEIDGEFEYLKFYGLDRLIPLEGSVSAHPSILSLKPYRLDESTGLVDYDMLEKTATLFKPKLIIAGATAYPHGAFLIADMAHVSGLVAASVVANPFEYCDIVATTTHKKLITECFIMWLFSLYPVLGIDLESAINNAVFQGLQVIKRARKRKNVDTAIGTADDEIHDAEMEVPLINLVHGSRNAASKVDQGGPDPDVAVNWIAQIETKFKALRFPEDVKVLVDIPFLVGDAENWWRSMEPMIDVAGNDITWEEFKEMFLDQYFPRALRKKRQNDFYSLRQIRNMTVLQYANKFTSLGRLCPKVFEDEEEKMDQFEQGLRAEIECQLASHKFTTFKNMYDAALAVEVRFNLNEGEISIGKKPRWMMASNQATGNFQSSNKRRGHVNANGEKLKQCETCQKFNRGECRLKTGDCFSCGQHGHIARHCPNKLVKEESKFLNQANKGQRTMHGSES</sequence>
<accession>A0ABD2XWD0</accession>
<dbReference type="EMBL" id="JBJUIK010000017">
    <property type="protein sequence ID" value="KAL3498592.1"/>
    <property type="molecule type" value="Genomic_DNA"/>
</dbReference>
<keyword evidence="3" id="KW-0663">Pyridoxal phosphate</keyword>
<dbReference type="PANTHER" id="PTHR11680:SF63">
    <property type="entry name" value="SERINE HYDROXYMETHYLTRANSFERASE 3, CHLOROPLASTIC"/>
    <property type="match status" value="1"/>
</dbReference>
<dbReference type="InterPro" id="IPR039429">
    <property type="entry name" value="SHMT-like_dom"/>
</dbReference>
<proteinExistence type="predicted"/>
<dbReference type="Gene3D" id="4.10.60.10">
    <property type="entry name" value="Zinc finger, CCHC-type"/>
    <property type="match status" value="1"/>
</dbReference>
<evidence type="ECO:0000256" key="2">
    <source>
        <dbReference type="ARBA" id="ARBA00001933"/>
    </source>
</evidence>
<keyword evidence="4" id="KW-0479">Metal-binding</keyword>
<dbReference type="SMART" id="SM00343">
    <property type="entry name" value="ZnF_C2HC"/>
    <property type="match status" value="1"/>
</dbReference>
<gene>
    <name evidence="6" type="ORF">ACH5RR_041324</name>
</gene>
<dbReference type="InterPro" id="IPR005162">
    <property type="entry name" value="Retrotrans_gag_dom"/>
</dbReference>
<feature type="domain" description="CCHC-type" evidence="5">
    <location>
        <begin position="413"/>
        <end position="428"/>
    </location>
</feature>
<comment type="caution">
    <text evidence="6">The sequence shown here is derived from an EMBL/GenBank/DDBJ whole genome shotgun (WGS) entry which is preliminary data.</text>
</comment>
<evidence type="ECO:0000259" key="5">
    <source>
        <dbReference type="PROSITE" id="PS50158"/>
    </source>
</evidence>
<dbReference type="AlphaFoldDB" id="A0ABD2XWD0"/>
<protein>
    <recommendedName>
        <fullName evidence="5">CCHC-type domain-containing protein</fullName>
    </recommendedName>
</protein>
<evidence type="ECO:0000256" key="3">
    <source>
        <dbReference type="ARBA" id="ARBA00022898"/>
    </source>
</evidence>
<evidence type="ECO:0000256" key="1">
    <source>
        <dbReference type="ARBA" id="ARBA00001528"/>
    </source>
</evidence>
<dbReference type="SUPFAM" id="SSF57756">
    <property type="entry name" value="Retrovirus zinc finger-like domains"/>
    <property type="match status" value="1"/>
</dbReference>
<dbReference type="InterPro" id="IPR001878">
    <property type="entry name" value="Znf_CCHC"/>
</dbReference>
<dbReference type="PANTHER" id="PTHR11680">
    <property type="entry name" value="SERINE HYDROXYMETHYLTRANSFERASE"/>
    <property type="match status" value="1"/>
</dbReference>
<comment type="cofactor">
    <cofactor evidence="2">
        <name>pyridoxal 5'-phosphate</name>
        <dbReference type="ChEBI" id="CHEBI:597326"/>
    </cofactor>
</comment>
<name>A0ABD2XWD0_9GENT</name>
<dbReference type="Pfam" id="PF00464">
    <property type="entry name" value="SHMT"/>
    <property type="match status" value="1"/>
</dbReference>
<keyword evidence="4" id="KW-0863">Zinc-finger</keyword>